<protein>
    <submittedName>
        <fullName evidence="2">Uncharacterized protein</fullName>
    </submittedName>
</protein>
<evidence type="ECO:0000256" key="1">
    <source>
        <dbReference type="SAM" id="Coils"/>
    </source>
</evidence>
<sequence length="81" mass="8954">MTNQQTVTIAIATLQRLDENLRGMESVLLSQAAESADQKTLDGILKQAAAANEASEDLKQQLKQLQHHTRTIPMYGNLIVH</sequence>
<organism evidence="2 3">
    <name type="scientific">Candidatus Levilactobacillus faecigallinarum</name>
    <dbReference type="NCBI Taxonomy" id="2838638"/>
    <lineage>
        <taxon>Bacteria</taxon>
        <taxon>Bacillati</taxon>
        <taxon>Bacillota</taxon>
        <taxon>Bacilli</taxon>
        <taxon>Lactobacillales</taxon>
        <taxon>Lactobacillaceae</taxon>
        <taxon>Levilactobacillus</taxon>
    </lineage>
</organism>
<evidence type="ECO:0000313" key="2">
    <source>
        <dbReference type="EMBL" id="HIW72336.1"/>
    </source>
</evidence>
<reference evidence="2" key="1">
    <citation type="journal article" date="2021" name="PeerJ">
        <title>Extensive microbial diversity within the chicken gut microbiome revealed by metagenomics and culture.</title>
        <authorList>
            <person name="Gilroy R."/>
            <person name="Ravi A."/>
            <person name="Getino M."/>
            <person name="Pursley I."/>
            <person name="Horton D.L."/>
            <person name="Alikhan N.F."/>
            <person name="Baker D."/>
            <person name="Gharbi K."/>
            <person name="Hall N."/>
            <person name="Watson M."/>
            <person name="Adriaenssens E.M."/>
            <person name="Foster-Nyarko E."/>
            <person name="Jarju S."/>
            <person name="Secka A."/>
            <person name="Antonio M."/>
            <person name="Oren A."/>
            <person name="Chaudhuri R.R."/>
            <person name="La Ragione R."/>
            <person name="Hildebrand F."/>
            <person name="Pallen M.J."/>
        </authorList>
    </citation>
    <scope>NUCLEOTIDE SEQUENCE</scope>
    <source>
        <strain evidence="2">CHK173-259</strain>
    </source>
</reference>
<gene>
    <name evidence="2" type="ORF">H9875_06880</name>
</gene>
<dbReference type="Proteomes" id="UP000886822">
    <property type="component" value="Unassembled WGS sequence"/>
</dbReference>
<name>A0A9D1QUQ4_9LACO</name>
<feature type="coiled-coil region" evidence="1">
    <location>
        <begin position="41"/>
        <end position="71"/>
    </location>
</feature>
<reference evidence="2" key="2">
    <citation type="submission" date="2021-04" db="EMBL/GenBank/DDBJ databases">
        <authorList>
            <person name="Gilroy R."/>
        </authorList>
    </citation>
    <scope>NUCLEOTIDE SEQUENCE</scope>
    <source>
        <strain evidence="2">CHK173-259</strain>
    </source>
</reference>
<keyword evidence="1" id="KW-0175">Coiled coil</keyword>
<evidence type="ECO:0000313" key="3">
    <source>
        <dbReference type="Proteomes" id="UP000886822"/>
    </source>
</evidence>
<proteinExistence type="predicted"/>
<dbReference type="EMBL" id="DXGJ01000052">
    <property type="protein sequence ID" value="HIW72336.1"/>
    <property type="molecule type" value="Genomic_DNA"/>
</dbReference>
<accession>A0A9D1QUQ4</accession>
<comment type="caution">
    <text evidence="2">The sequence shown here is derived from an EMBL/GenBank/DDBJ whole genome shotgun (WGS) entry which is preliminary data.</text>
</comment>
<dbReference type="AlphaFoldDB" id="A0A9D1QUQ4"/>